<dbReference type="GO" id="GO:0005666">
    <property type="term" value="C:RNA polymerase III complex"/>
    <property type="evidence" value="ECO:0007669"/>
    <property type="project" value="UniProtKB-UniRule"/>
</dbReference>
<keyword evidence="3" id="KW-1185">Reference proteome</keyword>
<keyword evidence="1" id="KW-0240">DNA-directed RNA polymerase</keyword>
<dbReference type="STRING" id="106549.A0A540MJC4"/>
<organism evidence="2 3">
    <name type="scientific">Malus baccata</name>
    <name type="common">Siberian crab apple</name>
    <name type="synonym">Pyrus baccata</name>
    <dbReference type="NCBI Taxonomy" id="106549"/>
    <lineage>
        <taxon>Eukaryota</taxon>
        <taxon>Viridiplantae</taxon>
        <taxon>Streptophyta</taxon>
        <taxon>Embryophyta</taxon>
        <taxon>Tracheophyta</taxon>
        <taxon>Spermatophyta</taxon>
        <taxon>Magnoliopsida</taxon>
        <taxon>eudicotyledons</taxon>
        <taxon>Gunneridae</taxon>
        <taxon>Pentapetalae</taxon>
        <taxon>rosids</taxon>
        <taxon>fabids</taxon>
        <taxon>Rosales</taxon>
        <taxon>Rosaceae</taxon>
        <taxon>Amygdaloideae</taxon>
        <taxon>Maleae</taxon>
        <taxon>Malus</taxon>
    </lineage>
</organism>
<comment type="function">
    <text evidence="1">DNA-dependent RNA polymerase catalyzes the transcription of DNA into RNA using the four ribonucleoside triphosphates as substrates. Specific core component of RNA polymerase III which synthesizes small RNAs, such as 5S rRNA and tRNAs.</text>
</comment>
<name>A0A540MJC4_MALBA</name>
<dbReference type="Proteomes" id="UP000315295">
    <property type="component" value="Unassembled WGS sequence"/>
</dbReference>
<evidence type="ECO:0000313" key="3">
    <source>
        <dbReference type="Proteomes" id="UP000315295"/>
    </source>
</evidence>
<dbReference type="GO" id="GO:0003697">
    <property type="term" value="F:single-stranded DNA binding"/>
    <property type="evidence" value="ECO:0007669"/>
    <property type="project" value="UniProtKB-UniRule"/>
</dbReference>
<dbReference type="PANTHER" id="PTHR12949:SF0">
    <property type="entry name" value="DNA-DIRECTED RNA POLYMERASE III SUBUNIT RPC3"/>
    <property type="match status" value="1"/>
</dbReference>
<comment type="caution">
    <text evidence="2">The sequence shown here is derived from an EMBL/GenBank/DDBJ whole genome shotgun (WGS) entry which is preliminary data.</text>
</comment>
<reference evidence="2 3" key="1">
    <citation type="journal article" date="2019" name="G3 (Bethesda)">
        <title>Sequencing of a Wild Apple (Malus baccata) Genome Unravels the Differences Between Cultivated and Wild Apple Species Regarding Disease Resistance and Cold Tolerance.</title>
        <authorList>
            <person name="Chen X."/>
        </authorList>
    </citation>
    <scope>NUCLEOTIDE SEQUENCE [LARGE SCALE GENOMIC DNA]</scope>
    <source>
        <strain evidence="3">cv. Shandingzi</strain>
        <tissue evidence="2">Leaves</tissue>
    </source>
</reference>
<dbReference type="AlphaFoldDB" id="A0A540MJC4"/>
<dbReference type="EMBL" id="VIEB01000246">
    <property type="protein sequence ID" value="TQD98890.1"/>
    <property type="molecule type" value="Genomic_DNA"/>
</dbReference>
<evidence type="ECO:0000256" key="1">
    <source>
        <dbReference type="RuleBase" id="RU367076"/>
    </source>
</evidence>
<keyword evidence="1" id="KW-0804">Transcription</keyword>
<comment type="subunit">
    <text evidence="1">Component of the RNA polymerase III (Pol III) complex consisting of 17 subunits.</text>
</comment>
<keyword evidence="1" id="KW-0539">Nucleus</keyword>
<comment type="similarity">
    <text evidence="1">Belongs to the eukaryotic RPC3/POLR3C RNA polymerase subunit family.</text>
</comment>
<comment type="subcellular location">
    <subcellularLocation>
        <location evidence="1">Nucleus</location>
    </subcellularLocation>
</comment>
<dbReference type="InterPro" id="IPR039748">
    <property type="entry name" value="RPC3"/>
</dbReference>
<evidence type="ECO:0000313" key="2">
    <source>
        <dbReference type="EMBL" id="TQD98890.1"/>
    </source>
</evidence>
<gene>
    <name evidence="2" type="ORF">C1H46_015533</name>
</gene>
<dbReference type="PANTHER" id="PTHR12949">
    <property type="entry name" value="RNA POLYMERASE III DNA DIRECTED -RELATED"/>
    <property type="match status" value="1"/>
</dbReference>
<protein>
    <recommendedName>
        <fullName evidence="1">DNA-directed RNA polymerase III subunit RPC3</fullName>
        <shortName evidence="1">RNA polymerase III subunit C3</shortName>
    </recommendedName>
</protein>
<proteinExistence type="inferred from homology"/>
<sequence>MLLQRREVLISLLKRCLKYQRVKDYSNQGSSSTRSLRSAGDKRKHDALEQLNSWRATFEEFVRCRRHKACVENVRARQLVDDEAAVLALREMPKSTRTAEKKVQTENSVPLSINTISEEAINSEAGRSLIRDRVKAALSSLGSAACAKEKEMWTMRMMSRIVCVSLKKILEQAQKNEAKSTVLKRYRRHAYKIFRLLPSTTSSRRKLRRFSMSTCLWKD</sequence>
<accession>A0A540MJC4</accession>